<dbReference type="InterPro" id="IPR001647">
    <property type="entry name" value="HTH_TetR"/>
</dbReference>
<accession>A0A0U3JBZ0</accession>
<dbReference type="Pfam" id="PF00440">
    <property type="entry name" value="TetR_N"/>
    <property type="match status" value="1"/>
</dbReference>
<evidence type="ECO:0000256" key="5">
    <source>
        <dbReference type="ARBA" id="ARBA00023163"/>
    </source>
</evidence>
<geneLocation type="plasmid" evidence="8">
    <name>2964TF</name>
</geneLocation>
<dbReference type="GO" id="GO:0000976">
    <property type="term" value="F:transcription cis-regulatory region binding"/>
    <property type="evidence" value="ECO:0007669"/>
    <property type="project" value="TreeGrafter"/>
</dbReference>
<evidence type="ECO:0000256" key="1">
    <source>
        <dbReference type="ARBA" id="ARBA00002856"/>
    </source>
</evidence>
<evidence type="ECO:0000256" key="4">
    <source>
        <dbReference type="ARBA" id="ARBA00023125"/>
    </source>
</evidence>
<dbReference type="AlphaFoldDB" id="A0A0U3JBZ0"/>
<dbReference type="InterPro" id="IPR050109">
    <property type="entry name" value="HTH-type_TetR-like_transc_reg"/>
</dbReference>
<dbReference type="PANTHER" id="PTHR30055:SF151">
    <property type="entry name" value="TRANSCRIPTIONAL REGULATORY PROTEIN"/>
    <property type="match status" value="1"/>
</dbReference>
<keyword evidence="2" id="KW-0678">Repressor</keyword>
<comment type="function">
    <text evidence="1">TetR is the repressor of the tetracycline resistance element; its N-terminal region forms a helix-turn-helix structure and binds DNA. Binding of tetracycline to TetR reduces the repressor affinity for the tetracycline resistance gene (tetA) promoter operator sites.</text>
</comment>
<dbReference type="PROSITE" id="PS50977">
    <property type="entry name" value="HTH_TETR_2"/>
    <property type="match status" value="1"/>
</dbReference>
<name>A0A0U3JBZ0_KLEPN</name>
<sequence>MTKNGPSQTERGSSTIWLKPAKRVRDVPALTRDRIVQAAVEILDMRGQDGLTIRKLAEHLNAGAASLYWHVETRDDVLELALDSVLGEIPLPTEPLKWDKELIRFLTEWRQTLLRHPWSTSLFGFRPLLGPNALVRSEHLRATLARAGLPKADIIHAGYTLSNFMLGSVATQVAWQAGDEAATRARVATFLRDHAAEYPALSSQIESEPDDWGESFSRGLGWIIRSFATS</sequence>
<dbReference type="RefSeq" id="WP_077098099.1">
    <property type="nucleotide sequence ID" value="NZ_KT935446.1"/>
</dbReference>
<evidence type="ECO:0000256" key="3">
    <source>
        <dbReference type="ARBA" id="ARBA00023015"/>
    </source>
</evidence>
<feature type="domain" description="HTH tetR-type" evidence="7">
    <location>
        <begin position="29"/>
        <end position="89"/>
    </location>
</feature>
<keyword evidence="8" id="KW-0614">Plasmid</keyword>
<dbReference type="Gene3D" id="1.10.357.10">
    <property type="entry name" value="Tetracycline Repressor, domain 2"/>
    <property type="match status" value="1"/>
</dbReference>
<dbReference type="SUPFAM" id="SSF48498">
    <property type="entry name" value="Tetracyclin repressor-like, C-terminal domain"/>
    <property type="match status" value="1"/>
</dbReference>
<dbReference type="PANTHER" id="PTHR30055">
    <property type="entry name" value="HTH-TYPE TRANSCRIPTIONAL REGULATOR RUTR"/>
    <property type="match status" value="1"/>
</dbReference>
<dbReference type="EMBL" id="KT935446">
    <property type="protein sequence ID" value="ALU64941.1"/>
    <property type="molecule type" value="Genomic_DNA"/>
</dbReference>
<dbReference type="GO" id="GO:0003700">
    <property type="term" value="F:DNA-binding transcription factor activity"/>
    <property type="evidence" value="ECO:0007669"/>
    <property type="project" value="TreeGrafter"/>
</dbReference>
<keyword evidence="5" id="KW-0804">Transcription</keyword>
<protein>
    <submittedName>
        <fullName evidence="8">Transcriptional regulator, TetR family</fullName>
    </submittedName>
</protein>
<dbReference type="InterPro" id="IPR004111">
    <property type="entry name" value="Repressor_TetR_C"/>
</dbReference>
<evidence type="ECO:0000256" key="2">
    <source>
        <dbReference type="ARBA" id="ARBA00022491"/>
    </source>
</evidence>
<evidence type="ECO:0000256" key="6">
    <source>
        <dbReference type="PROSITE-ProRule" id="PRU00335"/>
    </source>
</evidence>
<dbReference type="InterPro" id="IPR036271">
    <property type="entry name" value="Tet_transcr_reg_TetR-rel_C_sf"/>
</dbReference>
<evidence type="ECO:0000313" key="8">
    <source>
        <dbReference type="EMBL" id="ALU64941.1"/>
    </source>
</evidence>
<dbReference type="SUPFAM" id="SSF46689">
    <property type="entry name" value="Homeodomain-like"/>
    <property type="match status" value="1"/>
</dbReference>
<dbReference type="GO" id="GO:0045892">
    <property type="term" value="P:negative regulation of DNA-templated transcription"/>
    <property type="evidence" value="ECO:0007669"/>
    <property type="project" value="InterPro"/>
</dbReference>
<reference evidence="8" key="2">
    <citation type="journal article" date="2016" name="Antimicrob. Agents Chemother.">
        <title>Complete Sequences of Multidrug Resistance Plasmids Bearing rmtD1 and rmtD2 16S rRNA Methyltransferase Genes.</title>
        <authorList>
            <person name="Bueno M.F."/>
            <person name="Francisco G.R."/>
            <person name="de Oliveira Garcia D."/>
            <person name="Doi Y."/>
        </authorList>
    </citation>
    <scope>NUCLEOTIDE SEQUENCE</scope>
    <source>
        <strain evidence="8">Kp2964</strain>
        <plasmid evidence="8">2964TF</plasmid>
    </source>
</reference>
<dbReference type="InterPro" id="IPR003012">
    <property type="entry name" value="Tet_transcr_reg_TetR"/>
</dbReference>
<dbReference type="InterPro" id="IPR009057">
    <property type="entry name" value="Homeodomain-like_sf"/>
</dbReference>
<evidence type="ECO:0000259" key="7">
    <source>
        <dbReference type="PROSITE" id="PS50977"/>
    </source>
</evidence>
<reference evidence="8" key="1">
    <citation type="submission" date="2015-10" db="EMBL/GenBank/DDBJ databases">
        <authorList>
            <person name="Bueno M.F.C."/>
            <person name="Francisco G.R."/>
            <person name="Doi Y."/>
            <person name="Garcia D.O."/>
        </authorList>
    </citation>
    <scope>NUCLEOTIDE SEQUENCE</scope>
    <source>
        <strain evidence="8">Kp2964</strain>
        <plasmid evidence="8">2964TF</plasmid>
    </source>
</reference>
<proteinExistence type="predicted"/>
<keyword evidence="3" id="KW-0805">Transcription regulation</keyword>
<organism evidence="8">
    <name type="scientific">Klebsiella pneumoniae</name>
    <dbReference type="NCBI Taxonomy" id="573"/>
    <lineage>
        <taxon>Bacteria</taxon>
        <taxon>Pseudomonadati</taxon>
        <taxon>Pseudomonadota</taxon>
        <taxon>Gammaproteobacteria</taxon>
        <taxon>Enterobacterales</taxon>
        <taxon>Enterobacteriaceae</taxon>
        <taxon>Klebsiella/Raoultella group</taxon>
        <taxon>Klebsiella</taxon>
        <taxon>Klebsiella pneumoniae complex</taxon>
    </lineage>
</organism>
<dbReference type="GO" id="GO:0046677">
    <property type="term" value="P:response to antibiotic"/>
    <property type="evidence" value="ECO:0007669"/>
    <property type="project" value="InterPro"/>
</dbReference>
<keyword evidence="4 6" id="KW-0238">DNA-binding</keyword>
<dbReference type="PRINTS" id="PR00400">
    <property type="entry name" value="TETREPRESSOR"/>
</dbReference>
<dbReference type="Pfam" id="PF02909">
    <property type="entry name" value="TetR_C_1"/>
    <property type="match status" value="1"/>
</dbReference>
<feature type="DNA-binding region" description="H-T-H motif" evidence="6">
    <location>
        <begin position="52"/>
        <end position="71"/>
    </location>
</feature>